<keyword evidence="2" id="KW-1185">Reference proteome</keyword>
<reference evidence="1 2" key="1">
    <citation type="submission" date="2015-08" db="EMBL/GenBank/DDBJ databases">
        <title>Genome sequencing of Penicillium nordicum.</title>
        <authorList>
            <person name="Nguyen H.D."/>
            <person name="Seifert K.A."/>
        </authorList>
    </citation>
    <scope>NUCLEOTIDE SEQUENCE [LARGE SCALE GENOMIC DNA]</scope>
    <source>
        <strain evidence="1 2">DAOMC 185683</strain>
    </source>
</reference>
<dbReference type="EMBL" id="LHQQ01000121">
    <property type="protein sequence ID" value="KOS41814.1"/>
    <property type="molecule type" value="Genomic_DNA"/>
</dbReference>
<evidence type="ECO:0000313" key="2">
    <source>
        <dbReference type="Proteomes" id="UP000037696"/>
    </source>
</evidence>
<accession>A0A0M8P5N8</accession>
<dbReference type="Proteomes" id="UP000037696">
    <property type="component" value="Unassembled WGS sequence"/>
</dbReference>
<dbReference type="AlphaFoldDB" id="A0A0M8P5N8"/>
<protein>
    <submittedName>
        <fullName evidence="1">Uncharacterized protein</fullName>
    </submittedName>
</protein>
<comment type="caution">
    <text evidence="1">The sequence shown here is derived from an EMBL/GenBank/DDBJ whole genome shotgun (WGS) entry which is preliminary data.</text>
</comment>
<organism evidence="1 2">
    <name type="scientific">Penicillium nordicum</name>
    <dbReference type="NCBI Taxonomy" id="229535"/>
    <lineage>
        <taxon>Eukaryota</taxon>
        <taxon>Fungi</taxon>
        <taxon>Dikarya</taxon>
        <taxon>Ascomycota</taxon>
        <taxon>Pezizomycotina</taxon>
        <taxon>Eurotiomycetes</taxon>
        <taxon>Eurotiomycetidae</taxon>
        <taxon>Eurotiales</taxon>
        <taxon>Aspergillaceae</taxon>
        <taxon>Penicillium</taxon>
    </lineage>
</organism>
<name>A0A0M8P5N8_9EURO</name>
<sequence length="95" mass="11105">MSGNKKDWPKRDPTCTLTHSHCHSVDLAILFFISTRYIKVWIEFLFGNYSFEGHSCFIIPQVNCKSQSNLRQETIVYHRMLGQITSHPETSCNPW</sequence>
<evidence type="ECO:0000313" key="1">
    <source>
        <dbReference type="EMBL" id="KOS41814.1"/>
    </source>
</evidence>
<proteinExistence type="predicted"/>
<gene>
    <name evidence="1" type="ORF">ACN38_g7291</name>
</gene>